<dbReference type="InterPro" id="IPR001451">
    <property type="entry name" value="Hexapep"/>
</dbReference>
<proteinExistence type="inferred from homology"/>
<dbReference type="RefSeq" id="WP_006748962.1">
    <property type="nucleotide sequence ID" value="NZ_CP007029.1"/>
</dbReference>
<dbReference type="Proteomes" id="UP000005289">
    <property type="component" value="Chromosome"/>
</dbReference>
<dbReference type="InterPro" id="IPR050179">
    <property type="entry name" value="Trans_hexapeptide_repeat"/>
</dbReference>
<dbReference type="STRING" id="713585.THITH_13870"/>
<dbReference type="NCBIfam" id="TIGR03570">
    <property type="entry name" value="NeuD_NnaD"/>
    <property type="match status" value="1"/>
</dbReference>
<protein>
    <submittedName>
        <fullName evidence="3">Transferase</fullName>
    </submittedName>
</protein>
<evidence type="ECO:0000256" key="1">
    <source>
        <dbReference type="ARBA" id="ARBA00007274"/>
    </source>
</evidence>
<sequence>MNRLVIYGNGQVAELALARLRRDTQYELAACTVDRDLIQSQRFQGLPVIPFDEIEQHYPPDSHRMLVAVGHTGVNRIRAERFNLARAKGYRFIRLISPRADVWPDVELGENCMIGDGCIVLPFSRLGDNVHLGTGCTIGHHVTIGDHSSLAMNVVVAGSVQIESGAFLGAGVTVRDRITVGTGAFLGAGVVLQSDAAPKSVYAAPEPRLLPIASDKLPGLS</sequence>
<feature type="binding site" evidence="2">
    <location>
        <position position="70"/>
    </location>
    <ligand>
        <name>substrate</name>
    </ligand>
</feature>
<dbReference type="Pfam" id="PF00132">
    <property type="entry name" value="Hexapep"/>
    <property type="match status" value="1"/>
</dbReference>
<evidence type="ECO:0000256" key="2">
    <source>
        <dbReference type="PIRSR" id="PIRSR620019-2"/>
    </source>
</evidence>
<dbReference type="SUPFAM" id="SSF51161">
    <property type="entry name" value="Trimeric LpxA-like enzymes"/>
    <property type="match status" value="1"/>
</dbReference>
<gene>
    <name evidence="3" type="ORF">THITH_13870</name>
</gene>
<dbReference type="CDD" id="cd03360">
    <property type="entry name" value="LbH_AT_putative"/>
    <property type="match status" value="1"/>
</dbReference>
<accession>W0DL61</accession>
<dbReference type="HOGENOM" id="CLU_081811_3_0_6"/>
<dbReference type="PANTHER" id="PTHR43300">
    <property type="entry name" value="ACETYLTRANSFERASE"/>
    <property type="match status" value="1"/>
</dbReference>
<dbReference type="OrthoDB" id="1115300at2"/>
<organism evidence="3 4">
    <name type="scientific">Thioalkalivibrio paradoxus ARh 1</name>
    <dbReference type="NCBI Taxonomy" id="713585"/>
    <lineage>
        <taxon>Bacteria</taxon>
        <taxon>Pseudomonadati</taxon>
        <taxon>Pseudomonadota</taxon>
        <taxon>Gammaproteobacteria</taxon>
        <taxon>Chromatiales</taxon>
        <taxon>Ectothiorhodospiraceae</taxon>
        <taxon>Thioalkalivibrio</taxon>
    </lineage>
</organism>
<dbReference type="InterPro" id="IPR011004">
    <property type="entry name" value="Trimer_LpxA-like_sf"/>
</dbReference>
<dbReference type="KEGG" id="tti:THITH_13870"/>
<dbReference type="Pfam" id="PF14602">
    <property type="entry name" value="Hexapep_2"/>
    <property type="match status" value="1"/>
</dbReference>
<name>W0DL61_9GAMM</name>
<reference evidence="3 4" key="1">
    <citation type="submission" date="2013-12" db="EMBL/GenBank/DDBJ databases">
        <authorList>
            <consortium name="DOE Joint Genome Institute"/>
            <person name="Muyzer G."/>
            <person name="Huntemann M."/>
            <person name="Han J."/>
            <person name="Chen A."/>
            <person name="Kyrpides N."/>
            <person name="Mavromatis K."/>
            <person name="Markowitz V."/>
            <person name="Palaniappan K."/>
            <person name="Ivanova N."/>
            <person name="Schaumberg A."/>
            <person name="Pati A."/>
            <person name="Liolios K."/>
            <person name="Nordberg H.P."/>
            <person name="Cantor M.N."/>
            <person name="Hua S.X."/>
            <person name="Woyke T."/>
        </authorList>
    </citation>
    <scope>NUCLEOTIDE SEQUENCE [LARGE SCALE GENOMIC DNA]</scope>
    <source>
        <strain evidence="3 4">ARh 1</strain>
    </source>
</reference>
<evidence type="ECO:0000313" key="3">
    <source>
        <dbReference type="EMBL" id="AHE99166.1"/>
    </source>
</evidence>
<dbReference type="Gene3D" id="3.40.50.20">
    <property type="match status" value="1"/>
</dbReference>
<keyword evidence="3" id="KW-0808">Transferase</keyword>
<dbReference type="GO" id="GO:0016740">
    <property type="term" value="F:transferase activity"/>
    <property type="evidence" value="ECO:0007669"/>
    <property type="project" value="UniProtKB-KW"/>
</dbReference>
<dbReference type="EMBL" id="CP007029">
    <property type="protein sequence ID" value="AHE99166.1"/>
    <property type="molecule type" value="Genomic_DNA"/>
</dbReference>
<keyword evidence="4" id="KW-1185">Reference proteome</keyword>
<dbReference type="Gene3D" id="2.160.10.10">
    <property type="entry name" value="Hexapeptide repeat proteins"/>
    <property type="match status" value="1"/>
</dbReference>
<comment type="similarity">
    <text evidence="1">Belongs to the transferase hexapeptide repeat family.</text>
</comment>
<evidence type="ECO:0000313" key="4">
    <source>
        <dbReference type="Proteomes" id="UP000005289"/>
    </source>
</evidence>
<dbReference type="AlphaFoldDB" id="W0DL61"/>
<dbReference type="InterPro" id="IPR020019">
    <property type="entry name" value="AcTrfase_PglD-like"/>
</dbReference>